<dbReference type="InterPro" id="IPR036864">
    <property type="entry name" value="Zn2-C6_fun-type_DNA-bd_sf"/>
</dbReference>
<dbReference type="InterPro" id="IPR052973">
    <property type="entry name" value="Fungal_sec-metab_reg_TF"/>
</dbReference>
<evidence type="ECO:0000259" key="2">
    <source>
        <dbReference type="PROSITE" id="PS50048"/>
    </source>
</evidence>
<dbReference type="PANTHER" id="PTHR35392">
    <property type="entry name" value="ZN(II)2CYS6 TRANSCRIPTION FACTOR (EUROFUNG)-RELATED-RELATED"/>
    <property type="match status" value="1"/>
</dbReference>
<feature type="domain" description="Zn(2)-C6 fungal-type" evidence="2">
    <location>
        <begin position="29"/>
        <end position="67"/>
    </location>
</feature>
<dbReference type="RefSeq" id="XP_024741310.1">
    <property type="nucleotide sequence ID" value="XM_024874093.1"/>
</dbReference>
<dbReference type="Proteomes" id="UP000235371">
    <property type="component" value="Unassembled WGS sequence"/>
</dbReference>
<gene>
    <name evidence="3" type="ORF">K444DRAFT_521057</name>
</gene>
<protein>
    <recommendedName>
        <fullName evidence="2">Zn(2)-C6 fungal-type domain-containing protein</fullName>
    </recommendedName>
</protein>
<name>A0A2J6TN11_9HELO</name>
<dbReference type="InParanoid" id="A0A2J6TN11"/>
<dbReference type="AlphaFoldDB" id="A0A2J6TN11"/>
<keyword evidence="1" id="KW-0539">Nucleus</keyword>
<evidence type="ECO:0000313" key="3">
    <source>
        <dbReference type="EMBL" id="PMD64406.1"/>
    </source>
</evidence>
<dbReference type="PROSITE" id="PS50048">
    <property type="entry name" value="ZN2_CY6_FUNGAL_2"/>
    <property type="match status" value="1"/>
</dbReference>
<organism evidence="3 4">
    <name type="scientific">Hyaloscypha bicolor E</name>
    <dbReference type="NCBI Taxonomy" id="1095630"/>
    <lineage>
        <taxon>Eukaryota</taxon>
        <taxon>Fungi</taxon>
        <taxon>Dikarya</taxon>
        <taxon>Ascomycota</taxon>
        <taxon>Pezizomycotina</taxon>
        <taxon>Leotiomycetes</taxon>
        <taxon>Helotiales</taxon>
        <taxon>Hyaloscyphaceae</taxon>
        <taxon>Hyaloscypha</taxon>
        <taxon>Hyaloscypha bicolor</taxon>
    </lineage>
</organism>
<dbReference type="STRING" id="1095630.A0A2J6TN11"/>
<accession>A0A2J6TN11</accession>
<dbReference type="GO" id="GO:0008270">
    <property type="term" value="F:zinc ion binding"/>
    <property type="evidence" value="ECO:0007669"/>
    <property type="project" value="InterPro"/>
</dbReference>
<dbReference type="EMBL" id="KZ613763">
    <property type="protein sequence ID" value="PMD64406.1"/>
    <property type="molecule type" value="Genomic_DNA"/>
</dbReference>
<dbReference type="GO" id="GO:0000981">
    <property type="term" value="F:DNA-binding transcription factor activity, RNA polymerase II-specific"/>
    <property type="evidence" value="ECO:0007669"/>
    <property type="project" value="InterPro"/>
</dbReference>
<keyword evidence="4" id="KW-1185">Reference proteome</keyword>
<dbReference type="GeneID" id="36582173"/>
<dbReference type="SUPFAM" id="SSF57701">
    <property type="entry name" value="Zn2/Cys6 DNA-binding domain"/>
    <property type="match status" value="1"/>
</dbReference>
<evidence type="ECO:0000256" key="1">
    <source>
        <dbReference type="ARBA" id="ARBA00023242"/>
    </source>
</evidence>
<dbReference type="InterPro" id="IPR001138">
    <property type="entry name" value="Zn2Cys6_DnaBD"/>
</dbReference>
<proteinExistence type="predicted"/>
<sequence>MQRLIATPRRKFQSADHRQKTAQTRKLTACVRCRMQRIRCDPDPANPRGVCLTCQKVMKPTLHKLPCLRYKLTDVRLFREGSYAAGREWSHRWSSNNMDNIMHWASSELKNIQVTQDYGPTTLTFTVRQFVPVKGDMLHRQWSDGAVTKSVATPNYAIVDMAAALQAHKDFIINEGPQFFKSTLDYNDRLLWDTYSTAIWFSNTAKSPEEREVLQMVLQLWVTIRMRTRSVRITGAETLGMPSDLMDKSSGMHGKIPIPPVLGAQMQFILNHKLLAPLRSKILVRLQKLILDQKPDNWFCIYLCTFILLHNCSLLTAHDVGYARKHGLKKTQHARPDMIKELHLGANVLLAHFHYGCKGHRPFTLDWNPELSTSMAKLDDKQLRFVRQTAVYVEYTGPRFSKLLSEGINHSEHYFVAQMYEEEWKPGLSIE</sequence>
<reference evidence="3 4" key="1">
    <citation type="submission" date="2016-04" db="EMBL/GenBank/DDBJ databases">
        <title>A degradative enzymes factory behind the ericoid mycorrhizal symbiosis.</title>
        <authorList>
            <consortium name="DOE Joint Genome Institute"/>
            <person name="Martino E."/>
            <person name="Morin E."/>
            <person name="Grelet G."/>
            <person name="Kuo A."/>
            <person name="Kohler A."/>
            <person name="Daghino S."/>
            <person name="Barry K."/>
            <person name="Choi C."/>
            <person name="Cichocki N."/>
            <person name="Clum A."/>
            <person name="Copeland A."/>
            <person name="Hainaut M."/>
            <person name="Haridas S."/>
            <person name="Labutti K."/>
            <person name="Lindquist E."/>
            <person name="Lipzen A."/>
            <person name="Khouja H.-R."/>
            <person name="Murat C."/>
            <person name="Ohm R."/>
            <person name="Olson A."/>
            <person name="Spatafora J."/>
            <person name="Veneault-Fourrey C."/>
            <person name="Henrissat B."/>
            <person name="Grigoriev I."/>
            <person name="Martin F."/>
            <person name="Perotto S."/>
        </authorList>
    </citation>
    <scope>NUCLEOTIDE SEQUENCE [LARGE SCALE GENOMIC DNA]</scope>
    <source>
        <strain evidence="3 4">E</strain>
    </source>
</reference>
<evidence type="ECO:0000313" key="4">
    <source>
        <dbReference type="Proteomes" id="UP000235371"/>
    </source>
</evidence>
<dbReference type="OrthoDB" id="5362630at2759"/>
<dbReference type="PANTHER" id="PTHR35392:SF3">
    <property type="entry name" value="ZN(2)-C6 FUNGAL-TYPE DOMAIN-CONTAINING PROTEIN"/>
    <property type="match status" value="1"/>
</dbReference>
<dbReference type="CDD" id="cd00067">
    <property type="entry name" value="GAL4"/>
    <property type="match status" value="1"/>
</dbReference>